<feature type="compositionally biased region" description="Low complexity" evidence="1">
    <location>
        <begin position="233"/>
        <end position="246"/>
    </location>
</feature>
<name>A0A917MKR3_9MICO</name>
<evidence type="ECO:0000313" key="2">
    <source>
        <dbReference type="EMBL" id="GGH33973.1"/>
    </source>
</evidence>
<organism evidence="2 3">
    <name type="scientific">Microbacterium album</name>
    <dbReference type="NCBI Taxonomy" id="2053191"/>
    <lineage>
        <taxon>Bacteria</taxon>
        <taxon>Bacillati</taxon>
        <taxon>Actinomycetota</taxon>
        <taxon>Actinomycetes</taxon>
        <taxon>Micrococcales</taxon>
        <taxon>Microbacteriaceae</taxon>
        <taxon>Microbacterium</taxon>
    </lineage>
</organism>
<evidence type="ECO:0008006" key="4">
    <source>
        <dbReference type="Google" id="ProtNLM"/>
    </source>
</evidence>
<gene>
    <name evidence="2" type="ORF">GCM10010921_01320</name>
</gene>
<dbReference type="EMBL" id="BMJY01000001">
    <property type="protein sequence ID" value="GGH33973.1"/>
    <property type="molecule type" value="Genomic_DNA"/>
</dbReference>
<protein>
    <recommendedName>
        <fullName evidence="4">RecT family protein</fullName>
    </recommendedName>
</protein>
<reference evidence="2" key="2">
    <citation type="submission" date="2020-09" db="EMBL/GenBank/DDBJ databases">
        <authorList>
            <person name="Sun Q."/>
            <person name="Zhou Y."/>
        </authorList>
    </citation>
    <scope>NUCLEOTIDE SEQUENCE</scope>
    <source>
        <strain evidence="2">CGMCC 1.15794</strain>
    </source>
</reference>
<dbReference type="AlphaFoldDB" id="A0A917MKR3"/>
<feature type="region of interest" description="Disordered" evidence="1">
    <location>
        <begin position="203"/>
        <end position="270"/>
    </location>
</feature>
<evidence type="ECO:0000256" key="1">
    <source>
        <dbReference type="SAM" id="MobiDB-lite"/>
    </source>
</evidence>
<dbReference type="Proteomes" id="UP000657592">
    <property type="component" value="Unassembled WGS sequence"/>
</dbReference>
<feature type="region of interest" description="Disordered" evidence="1">
    <location>
        <begin position="1"/>
        <end position="21"/>
    </location>
</feature>
<evidence type="ECO:0000313" key="3">
    <source>
        <dbReference type="Proteomes" id="UP000657592"/>
    </source>
</evidence>
<keyword evidence="3" id="KW-1185">Reference proteome</keyword>
<accession>A0A917MKR3</accession>
<dbReference type="RefSeq" id="WP_188754317.1">
    <property type="nucleotide sequence ID" value="NZ_BMJY01000001.1"/>
</dbReference>
<reference evidence="2" key="1">
    <citation type="journal article" date="2014" name="Int. J. Syst. Evol. Microbiol.">
        <title>Complete genome sequence of Corynebacterium casei LMG S-19264T (=DSM 44701T), isolated from a smear-ripened cheese.</title>
        <authorList>
            <consortium name="US DOE Joint Genome Institute (JGI-PGF)"/>
            <person name="Walter F."/>
            <person name="Albersmeier A."/>
            <person name="Kalinowski J."/>
            <person name="Ruckert C."/>
        </authorList>
    </citation>
    <scope>NUCLEOTIDE SEQUENCE</scope>
    <source>
        <strain evidence="2">CGMCC 1.15794</strain>
    </source>
</reference>
<comment type="caution">
    <text evidence="2">The sequence shown here is derived from an EMBL/GenBank/DDBJ whole genome shotgun (WGS) entry which is preliminary data.</text>
</comment>
<proteinExistence type="predicted"/>
<sequence>MTEQQEAPVEEHGTEVELAPQRGEVAAAQPTAEAGVEWGSEQLLRFVRDLQLAHTAARALVKTSFVPQSYQGKPEEAAAAIVTGQGIGLAPLASLRSMDVIQGTPAFRAITIRAIVQSHGHEIWVEESTSHRAIVKGRRKGTDKIETSVWDMDRARALGLTNKANWKNQPGAMLVARATAEVGRLIAADALLGMAYSIEELEDGATPEPVEEKPKAARATRTVARKPRGAVSAPEAQDAPDAPAADVLAQDGRTEPESTGSESEEEYEARVAAEYGAAVARGEVQS</sequence>